<organism evidence="1 2">
    <name type="scientific">Dendrolimus kikuchii</name>
    <dbReference type="NCBI Taxonomy" id="765133"/>
    <lineage>
        <taxon>Eukaryota</taxon>
        <taxon>Metazoa</taxon>
        <taxon>Ecdysozoa</taxon>
        <taxon>Arthropoda</taxon>
        <taxon>Hexapoda</taxon>
        <taxon>Insecta</taxon>
        <taxon>Pterygota</taxon>
        <taxon>Neoptera</taxon>
        <taxon>Endopterygota</taxon>
        <taxon>Lepidoptera</taxon>
        <taxon>Glossata</taxon>
        <taxon>Ditrysia</taxon>
        <taxon>Bombycoidea</taxon>
        <taxon>Lasiocampidae</taxon>
        <taxon>Dendrolimus</taxon>
    </lineage>
</organism>
<protein>
    <submittedName>
        <fullName evidence="1">Uncharacterized protein</fullName>
    </submittedName>
</protein>
<reference evidence="1 2" key="1">
    <citation type="journal article" date="2021" name="Front. Genet.">
        <title>Chromosome-Level Genome Assembly Reveals Significant Gene Expansion in the Toll and IMD Signaling Pathways of Dendrolimus kikuchii.</title>
        <authorList>
            <person name="Zhou J."/>
            <person name="Wu P."/>
            <person name="Xiong Z."/>
            <person name="Liu N."/>
            <person name="Zhao N."/>
            <person name="Ji M."/>
            <person name="Qiu Y."/>
            <person name="Yang B."/>
        </authorList>
    </citation>
    <scope>NUCLEOTIDE SEQUENCE [LARGE SCALE GENOMIC DNA]</scope>
    <source>
        <strain evidence="1">Ann1</strain>
    </source>
</reference>
<dbReference type="EMBL" id="CM034387">
    <property type="protein sequence ID" value="KAJ0184086.1"/>
    <property type="molecule type" value="Genomic_DNA"/>
</dbReference>
<keyword evidence="2" id="KW-1185">Reference proteome</keyword>
<evidence type="ECO:0000313" key="1">
    <source>
        <dbReference type="EMBL" id="KAJ0184086.1"/>
    </source>
</evidence>
<accession>A0ACC1DJS1</accession>
<evidence type="ECO:0000313" key="2">
    <source>
        <dbReference type="Proteomes" id="UP000824533"/>
    </source>
</evidence>
<sequence>MRISSWSSLYLLLGVCLHGANGREPFKARNGSIPFVVYFMSRYRGLCVGTLVSRMAVLTAAVCVTNPKSTRHDTRPINVVVGTSYRHPRRGIRVQVTKLLIPKFVNVTNRLYLMEKSTAILLLKHKIPAVITEVPLRALDIDYKKELVLSLQEECLMPGWHFFHRGPDRTAQPCHGMYGAPLVCQGRAVAMLMAPDAQWTNCTGYSNIVHLFSSNYLRPFMTCVSSLFESDIELDWNSMKKAVETINSNEYDYLPQLYDKVASNRPNNTDVDFNPDLRGDSLQGPHGLAYDVQLVVLRAEHPLLSRHNVAVV</sequence>
<proteinExistence type="predicted"/>
<dbReference type="Proteomes" id="UP000824533">
    <property type="component" value="Linkage Group LG01"/>
</dbReference>
<name>A0ACC1DJS1_9NEOP</name>
<gene>
    <name evidence="1" type="ORF">K1T71_000509</name>
</gene>
<comment type="caution">
    <text evidence="1">The sequence shown here is derived from an EMBL/GenBank/DDBJ whole genome shotgun (WGS) entry which is preliminary data.</text>
</comment>